<dbReference type="PANTHER" id="PTHR33392">
    <property type="entry name" value="POLYISOPRENYL-TEICHOIC ACID--PEPTIDOGLYCAN TEICHOIC ACID TRANSFERASE TAGU"/>
    <property type="match status" value="1"/>
</dbReference>
<dbReference type="PANTHER" id="PTHR33392:SF6">
    <property type="entry name" value="POLYISOPRENYL-TEICHOIC ACID--PEPTIDOGLYCAN TEICHOIC ACID TRANSFERASE TAGU"/>
    <property type="match status" value="1"/>
</dbReference>
<dbReference type="InterPro" id="IPR050922">
    <property type="entry name" value="LytR/CpsA/Psr_CW_biosynth"/>
</dbReference>
<evidence type="ECO:0000256" key="1">
    <source>
        <dbReference type="ARBA" id="ARBA00006068"/>
    </source>
</evidence>
<comment type="caution">
    <text evidence="5">The sequence shown here is derived from an EMBL/GenBank/DDBJ whole genome shotgun (WGS) entry which is preliminary data.</text>
</comment>
<protein>
    <submittedName>
        <fullName evidence="5">LytR family transcriptional regulator</fullName>
    </submittedName>
</protein>
<dbReference type="OrthoDB" id="9782542at2"/>
<feature type="domain" description="LytR/CpsA/Psr regulator C-terminal" evidence="4">
    <location>
        <begin position="349"/>
        <end position="433"/>
    </location>
</feature>
<dbReference type="Pfam" id="PF13399">
    <property type="entry name" value="LytR_C"/>
    <property type="match status" value="1"/>
</dbReference>
<name>A0A563EYD6_9PSEU</name>
<feature type="compositionally biased region" description="Low complexity" evidence="2">
    <location>
        <begin position="453"/>
        <end position="464"/>
    </location>
</feature>
<evidence type="ECO:0000256" key="2">
    <source>
        <dbReference type="SAM" id="MobiDB-lite"/>
    </source>
</evidence>
<evidence type="ECO:0000313" key="5">
    <source>
        <dbReference type="EMBL" id="TWP52735.1"/>
    </source>
</evidence>
<dbReference type="InterPro" id="IPR027381">
    <property type="entry name" value="LytR/CpsA/Psr_C"/>
</dbReference>
<accession>A0A563EYD6</accession>
<dbReference type="EMBL" id="VOBR01000005">
    <property type="protein sequence ID" value="TWP52735.1"/>
    <property type="molecule type" value="Genomic_DNA"/>
</dbReference>
<proteinExistence type="inferred from homology"/>
<evidence type="ECO:0000259" key="3">
    <source>
        <dbReference type="Pfam" id="PF03816"/>
    </source>
</evidence>
<dbReference type="Pfam" id="PF03816">
    <property type="entry name" value="LytR_cpsA_psr"/>
    <property type="match status" value="1"/>
</dbReference>
<gene>
    <name evidence="5" type="ORF">FKR81_09760</name>
</gene>
<dbReference type="Gene3D" id="3.30.70.2390">
    <property type="match status" value="1"/>
</dbReference>
<organism evidence="5 6">
    <name type="scientific">Lentzea tibetensis</name>
    <dbReference type="NCBI Taxonomy" id="2591470"/>
    <lineage>
        <taxon>Bacteria</taxon>
        <taxon>Bacillati</taxon>
        <taxon>Actinomycetota</taxon>
        <taxon>Actinomycetes</taxon>
        <taxon>Pseudonocardiales</taxon>
        <taxon>Pseudonocardiaceae</taxon>
        <taxon>Lentzea</taxon>
    </lineage>
</organism>
<reference evidence="5 6" key="1">
    <citation type="submission" date="2019-07" db="EMBL/GenBank/DDBJ databases">
        <title>Lentzea xizangensis sp. nov., isolated from Qinghai-Tibetan Plateau Soils.</title>
        <authorList>
            <person name="Huang J."/>
        </authorList>
    </citation>
    <scope>NUCLEOTIDE SEQUENCE [LARGE SCALE GENOMIC DNA]</scope>
    <source>
        <strain evidence="5 6">FXJ1.1311</strain>
    </source>
</reference>
<evidence type="ECO:0000313" key="6">
    <source>
        <dbReference type="Proteomes" id="UP000316639"/>
    </source>
</evidence>
<keyword evidence="6" id="KW-1185">Reference proteome</keyword>
<evidence type="ECO:0000259" key="4">
    <source>
        <dbReference type="Pfam" id="PF13399"/>
    </source>
</evidence>
<sequence length="474" mass="49683">MSAVILLVTGIAWKNIKSLTDGLTTQDVIGEGAGGERPTDGAIDIMLVGMDSRTDSKGNPLPQEILNELQAGGSDDGGLNTDTLIMMHIPNDGGKAYAVSFPRDSYVKIAGDFGRHKINSAYGYGKSAALEKSQGEKDAAKREMDSRREGAKNLIATIEGLTGATIDHYAEVNLVGFYDITKAIGGVDVCLNAPVKDKFSGANFPAGQQTIEGRDALAFVRQRHGLVMGDLDRVVRQQVFMAGLAKKMLSAGVMTDSKKRTDLIQAVTKSIVLDKDWDITKFALQMKDLSGGNMTFQTIPTGTPELQTEEDGVAIEVDEREVKKFVANLGKAPASTSSPADPKFDPGTLTVDVRNASGVGGLAGSVLKSLVAKGFVEGEAANAESNMAKSVVRYGKGGETGADAVQKALGGMKTEQDPNLPAGRVRVYVGSDYAGPGAQSMAPKPLVALDGAHQQPATPTAPAPISADGVRCVN</sequence>
<dbReference type="Gene3D" id="3.40.630.190">
    <property type="entry name" value="LCP protein"/>
    <property type="match status" value="1"/>
</dbReference>
<dbReference type="AlphaFoldDB" id="A0A563EYD6"/>
<comment type="similarity">
    <text evidence="1">Belongs to the LytR/CpsA/Psr (LCP) family.</text>
</comment>
<feature type="domain" description="Cell envelope-related transcriptional attenuator" evidence="3">
    <location>
        <begin position="80"/>
        <end position="249"/>
    </location>
</feature>
<dbReference type="Proteomes" id="UP000316639">
    <property type="component" value="Unassembled WGS sequence"/>
</dbReference>
<dbReference type="NCBIfam" id="TIGR00350">
    <property type="entry name" value="lytR_cpsA_psr"/>
    <property type="match status" value="1"/>
</dbReference>
<dbReference type="InterPro" id="IPR004474">
    <property type="entry name" value="LytR_CpsA_psr"/>
</dbReference>
<feature type="region of interest" description="Disordered" evidence="2">
    <location>
        <begin position="453"/>
        <end position="474"/>
    </location>
</feature>